<dbReference type="EMBL" id="CAMPGE010005287">
    <property type="protein sequence ID" value="CAI2364137.1"/>
    <property type="molecule type" value="Genomic_DNA"/>
</dbReference>
<dbReference type="AlphaFoldDB" id="A0AAD1U8B7"/>
<feature type="region of interest" description="Disordered" evidence="1">
    <location>
        <begin position="475"/>
        <end position="503"/>
    </location>
</feature>
<evidence type="ECO:0000313" key="2">
    <source>
        <dbReference type="EMBL" id="CAI2364137.1"/>
    </source>
</evidence>
<accession>A0AAD1U8B7</accession>
<feature type="region of interest" description="Disordered" evidence="1">
    <location>
        <begin position="295"/>
        <end position="315"/>
    </location>
</feature>
<comment type="caution">
    <text evidence="2">The sequence shown here is derived from an EMBL/GenBank/DDBJ whole genome shotgun (WGS) entry which is preliminary data.</text>
</comment>
<feature type="region of interest" description="Disordered" evidence="1">
    <location>
        <begin position="123"/>
        <end position="173"/>
    </location>
</feature>
<feature type="compositionally biased region" description="Low complexity" evidence="1">
    <location>
        <begin position="479"/>
        <end position="493"/>
    </location>
</feature>
<feature type="compositionally biased region" description="Polar residues" evidence="1">
    <location>
        <begin position="600"/>
        <end position="611"/>
    </location>
</feature>
<organism evidence="2 3">
    <name type="scientific">Euplotes crassus</name>
    <dbReference type="NCBI Taxonomy" id="5936"/>
    <lineage>
        <taxon>Eukaryota</taxon>
        <taxon>Sar</taxon>
        <taxon>Alveolata</taxon>
        <taxon>Ciliophora</taxon>
        <taxon>Intramacronucleata</taxon>
        <taxon>Spirotrichea</taxon>
        <taxon>Hypotrichia</taxon>
        <taxon>Euplotida</taxon>
        <taxon>Euplotidae</taxon>
        <taxon>Moneuplotes</taxon>
    </lineage>
</organism>
<sequence length="1053" mass="121412">MEKITTNREIVKITQLHPSHQRESDFVTEIRNKYESPEKINKILNDFEDIRPHSNSNATNTPLVQNYSISDSKNNMKELKLFSRVDSYQPTNTVYFSNKMLQKNAINPTMPLLNNSNYSNEYSKDESRALKQRGIFTSGTNNRSKDANRSQPRKKSNFVNHSQGTESLSKRMKRADLSSWGGYDYKNNDNCAPEGQYHTVNKARPQHISKNSKFSNRNVKIKPIGNKVKLINKNSVNIFLDQDGIVRPLFNCEENLDDSQRNINSPKSRGMRHQLEKEHSFSNATNTQTNYFKKREEMSEHKAAKSSSYSPSKKNLNKLNHKVIYQNKEDKFFYERSSTMVAEVQQNNDSSLSMIPSRKTKKMDKLILEHNENAKKFMAPAIQFKRRVNTGSKNPQAQGNLNCKSKVKKRLKFTMRNNKAISPKCKPKEKPCDLTFKVQGLSGFLNLSSDVYNDKTPANILDDVSSKIIITKPQNATRNNKNSSIKKYYSKESGSNKDGSNSQVQYMAPTYKNGVFYSNSNNTTNEIKSDSDTLNLSNTYAGDDSYSPEKRLGDARYLQPNHMHKSVLSKTASELPGMNDTKRIKMKSQTDHLNIPENDMGQSCFSESSSRMKSHHNMKKSRCTIITKCDGPRTCQSTQTKRLCMKRRAEMAGKPILIINFHGVLGCLRKSNSNIDDLCKVKKYYQQTQEKDVFIRQASGKNLKSLMGSFQIVLFINKYAKRHETFINIVESRVGDVFDAIYTRCSYKNDNKVVDYSQIYEDFCIKTEDIDNKVAVLCPINMETEEVKDREREELLFIDNTQNYCYKNIIAECIPMNSNACRNPLSILFASLRNDVFNANDANQSNSKGTSSKMMTFARLTRFLNIMMNAFEEEASKSSSKSDKSEEEDFSFIKGFKALQKLITKGNNSTLKTALFSTNKISQAVNLQKAKEDKVLKLRSEKKKKYKSQLEREEIHKKFIEYNFHLAKTNSYINLKSQNVHTSRHVNQYYNDFYYELIEKEEEDIEEKQNISSQIDHLLVQFQNFKIPDMTDMSLNSTRLYLNRFVALDHVIF</sequence>
<evidence type="ECO:0000256" key="1">
    <source>
        <dbReference type="SAM" id="MobiDB-lite"/>
    </source>
</evidence>
<dbReference type="Proteomes" id="UP001295684">
    <property type="component" value="Unassembled WGS sequence"/>
</dbReference>
<feature type="compositionally biased region" description="Low complexity" evidence="1">
    <location>
        <begin position="305"/>
        <end position="314"/>
    </location>
</feature>
<keyword evidence="3" id="KW-1185">Reference proteome</keyword>
<name>A0AAD1U8B7_EUPCR</name>
<protein>
    <submittedName>
        <fullName evidence="2">Uncharacterized protein</fullName>
    </submittedName>
</protein>
<gene>
    <name evidence="2" type="ORF">ECRASSUSDP1_LOCUS5479</name>
</gene>
<feature type="region of interest" description="Disordered" evidence="1">
    <location>
        <begin position="593"/>
        <end position="612"/>
    </location>
</feature>
<evidence type="ECO:0000313" key="3">
    <source>
        <dbReference type="Proteomes" id="UP001295684"/>
    </source>
</evidence>
<reference evidence="2" key="1">
    <citation type="submission" date="2023-07" db="EMBL/GenBank/DDBJ databases">
        <authorList>
            <consortium name="AG Swart"/>
            <person name="Singh M."/>
            <person name="Singh A."/>
            <person name="Seah K."/>
            <person name="Emmerich C."/>
        </authorList>
    </citation>
    <scope>NUCLEOTIDE SEQUENCE</scope>
    <source>
        <strain evidence="2">DP1</strain>
    </source>
</reference>
<feature type="compositionally biased region" description="Polar residues" evidence="1">
    <location>
        <begin position="157"/>
        <end position="167"/>
    </location>
</feature>
<proteinExistence type="predicted"/>